<dbReference type="GO" id="GO:0016787">
    <property type="term" value="F:hydrolase activity"/>
    <property type="evidence" value="ECO:0007669"/>
    <property type="project" value="UniProtKB-KW"/>
</dbReference>
<evidence type="ECO:0000259" key="4">
    <source>
        <dbReference type="Pfam" id="PF00561"/>
    </source>
</evidence>
<feature type="signal peptide" evidence="3">
    <location>
        <begin position="1"/>
        <end position="39"/>
    </location>
</feature>
<comment type="similarity">
    <text evidence="1">Belongs to the peptidase S33 family.</text>
</comment>
<evidence type="ECO:0000256" key="3">
    <source>
        <dbReference type="SAM" id="SignalP"/>
    </source>
</evidence>
<keyword evidence="7" id="KW-1185">Reference proteome</keyword>
<keyword evidence="2 6" id="KW-0378">Hydrolase</keyword>
<dbReference type="Gene3D" id="3.40.50.1820">
    <property type="entry name" value="alpha/beta hydrolase"/>
    <property type="match status" value="1"/>
</dbReference>
<comment type="caution">
    <text evidence="6">The sequence shown here is derived from an EMBL/GenBank/DDBJ whole genome shotgun (WGS) entry which is preliminary data.</text>
</comment>
<feature type="chain" id="PRO_5047379194" evidence="3">
    <location>
        <begin position="40"/>
        <end position="586"/>
    </location>
</feature>
<dbReference type="InterPro" id="IPR029058">
    <property type="entry name" value="AB_hydrolase_fold"/>
</dbReference>
<dbReference type="SUPFAM" id="SSF53474">
    <property type="entry name" value="alpha/beta-Hydrolases"/>
    <property type="match status" value="1"/>
</dbReference>
<dbReference type="Pfam" id="PF00561">
    <property type="entry name" value="Abhydrolase_1"/>
    <property type="match status" value="1"/>
</dbReference>
<sequence>MNQTNTPNKHAHSNKKNRTQIFSITTVFVLSLSTTNVFASPASTKLTSSAEQKTIKHYDIPSIDLDIPEINWQPCETRPAPFECAQVDVPLSYSPYDRSDKTTSIALARYPASDPEQKIGSILLNPGGPGGSGVNFVLNAGPFLFSPQVREKFDLIGFDPRGIGASNPLQCFTSAEEQEKALASPAEPTEFEAILEKRKADKFFAKLCRKNGGDIFKHMSTADVARDMDLLRQALGEEKLNFVGYSYGSYLGTTYANMFPDNFRTIVVDGVLDPIAWSTGRYNERFYLPVTTRLKSDVGSMDTLNEFFRLCDENPQTCFFSGNSAARFDAIIQKLKVEPLEIELSSGELFVLTHIDFLGITTSTLYSTISWPFYSALLADIESRQAPKQIATQLENLVRKLGIEDRIFSDKLPQSAEGFVGVLCSDSSNPRDYFAWPFAAEYSNMQNGYFGSGWTWASSPCRFWKPAKNRYVGPFNKITDQPILVASTLFDPATPYHGAQIVAGLMPKAKLLTVESWGHTTPFLSSCGDEVTANYLLTGELPAAKNTICPTNFTPFETLTDQRQQLQKDQQSNREKLVKALLKSNR</sequence>
<feature type="domain" description="Peptidase S33 tripeptidyl aminopeptidase-like C-terminal" evidence="5">
    <location>
        <begin position="449"/>
        <end position="547"/>
    </location>
</feature>
<dbReference type="InterPro" id="IPR013595">
    <property type="entry name" value="Pept_S33_TAP-like_C"/>
</dbReference>
<evidence type="ECO:0000256" key="1">
    <source>
        <dbReference type="ARBA" id="ARBA00010088"/>
    </source>
</evidence>
<dbReference type="Pfam" id="PF08386">
    <property type="entry name" value="Abhydrolase_4"/>
    <property type="match status" value="1"/>
</dbReference>
<dbReference type="RefSeq" id="WP_353896024.1">
    <property type="nucleotide sequence ID" value="NZ_JBEVCJ010000010.1"/>
</dbReference>
<protein>
    <submittedName>
        <fullName evidence="6">Alpha/beta hydrolase</fullName>
    </submittedName>
</protein>
<evidence type="ECO:0000256" key="2">
    <source>
        <dbReference type="ARBA" id="ARBA00022801"/>
    </source>
</evidence>
<accession>A0ABV2BU20</accession>
<dbReference type="Proteomes" id="UP001548189">
    <property type="component" value="Unassembled WGS sequence"/>
</dbReference>
<organism evidence="6 7">
    <name type="scientific">Aliikangiella maris</name>
    <dbReference type="NCBI Taxonomy" id="3162458"/>
    <lineage>
        <taxon>Bacteria</taxon>
        <taxon>Pseudomonadati</taxon>
        <taxon>Pseudomonadota</taxon>
        <taxon>Gammaproteobacteria</taxon>
        <taxon>Oceanospirillales</taxon>
        <taxon>Pleioneaceae</taxon>
        <taxon>Aliikangiella</taxon>
    </lineage>
</organism>
<name>A0ABV2BU20_9GAMM</name>
<evidence type="ECO:0000259" key="5">
    <source>
        <dbReference type="Pfam" id="PF08386"/>
    </source>
</evidence>
<keyword evidence="3" id="KW-0732">Signal</keyword>
<dbReference type="PANTHER" id="PTHR43248">
    <property type="entry name" value="2-SUCCINYL-6-HYDROXY-2,4-CYCLOHEXADIENE-1-CARBOXYLATE SYNTHASE"/>
    <property type="match status" value="1"/>
</dbReference>
<feature type="domain" description="AB hydrolase-1" evidence="4">
    <location>
        <begin position="122"/>
        <end position="288"/>
    </location>
</feature>
<dbReference type="InterPro" id="IPR051601">
    <property type="entry name" value="Serine_prot/Carboxylest_S33"/>
</dbReference>
<dbReference type="EMBL" id="JBEVCJ010000010">
    <property type="protein sequence ID" value="MET1255438.1"/>
    <property type="molecule type" value="Genomic_DNA"/>
</dbReference>
<dbReference type="PANTHER" id="PTHR43248:SF25">
    <property type="entry name" value="AB HYDROLASE-1 DOMAIN-CONTAINING PROTEIN-RELATED"/>
    <property type="match status" value="1"/>
</dbReference>
<gene>
    <name evidence="6" type="ORF">ABVT43_09900</name>
</gene>
<reference evidence="6 7" key="1">
    <citation type="submission" date="2024-06" db="EMBL/GenBank/DDBJ databases">
        <authorList>
            <person name="Li F."/>
        </authorList>
    </citation>
    <scope>NUCLEOTIDE SEQUENCE [LARGE SCALE GENOMIC DNA]</scope>
    <source>
        <strain evidence="6 7">GXAS 311</strain>
    </source>
</reference>
<evidence type="ECO:0000313" key="6">
    <source>
        <dbReference type="EMBL" id="MET1255438.1"/>
    </source>
</evidence>
<evidence type="ECO:0000313" key="7">
    <source>
        <dbReference type="Proteomes" id="UP001548189"/>
    </source>
</evidence>
<proteinExistence type="inferred from homology"/>
<dbReference type="InterPro" id="IPR000073">
    <property type="entry name" value="AB_hydrolase_1"/>
</dbReference>